<keyword evidence="9 10" id="KW-0067">ATP-binding</keyword>
<dbReference type="Gene3D" id="3.40.50.620">
    <property type="entry name" value="HUPs"/>
    <property type="match status" value="1"/>
</dbReference>
<dbReference type="SUPFAM" id="SSF69864">
    <property type="entry name" value="Argininosuccinate synthetase, C-terminal domain"/>
    <property type="match status" value="1"/>
</dbReference>
<dbReference type="InterPro" id="IPR024074">
    <property type="entry name" value="AS_cat/multimer_dom_body"/>
</dbReference>
<feature type="binding site" evidence="10">
    <location>
        <begin position="9"/>
        <end position="17"/>
    </location>
    <ligand>
        <name>ATP</name>
        <dbReference type="ChEBI" id="CHEBI:30616"/>
    </ligand>
</feature>
<feature type="binding site" evidence="10">
    <location>
        <position position="123"/>
    </location>
    <ligand>
        <name>L-citrulline</name>
        <dbReference type="ChEBI" id="CHEBI:57743"/>
    </ligand>
</feature>
<dbReference type="PANTHER" id="PTHR11587:SF2">
    <property type="entry name" value="ARGININOSUCCINATE SYNTHASE"/>
    <property type="match status" value="1"/>
</dbReference>
<dbReference type="InterPro" id="IPR018223">
    <property type="entry name" value="Arginosuc_synth_CS"/>
</dbReference>
<dbReference type="AlphaFoldDB" id="A0A5B9W810"/>
<dbReference type="RefSeq" id="WP_148595936.1">
    <property type="nucleotide sequence ID" value="NZ_CP042997.1"/>
</dbReference>
<dbReference type="InterPro" id="IPR048268">
    <property type="entry name" value="Arginosuc_syn_C"/>
</dbReference>
<dbReference type="FunFam" id="3.40.50.620:FF:000038">
    <property type="entry name" value="Argininosuccinate synthase"/>
    <property type="match status" value="1"/>
</dbReference>
<dbReference type="UniPathway" id="UPA00068">
    <property type="reaction ID" value="UER00113"/>
</dbReference>
<dbReference type="Gene3D" id="1.20.5.470">
    <property type="entry name" value="Single helix bin"/>
    <property type="match status" value="1"/>
</dbReference>
<dbReference type="GO" id="GO:0004055">
    <property type="term" value="F:argininosuccinate synthase activity"/>
    <property type="evidence" value="ECO:0007669"/>
    <property type="project" value="UniProtKB-UniRule"/>
</dbReference>
<organism evidence="14 15">
    <name type="scientific">Aquisphaera giovannonii</name>
    <dbReference type="NCBI Taxonomy" id="406548"/>
    <lineage>
        <taxon>Bacteria</taxon>
        <taxon>Pseudomonadati</taxon>
        <taxon>Planctomycetota</taxon>
        <taxon>Planctomycetia</taxon>
        <taxon>Isosphaerales</taxon>
        <taxon>Isosphaeraceae</taxon>
        <taxon>Aquisphaera</taxon>
    </lineage>
</organism>
<keyword evidence="5 10" id="KW-0055">Arginine biosynthesis</keyword>
<evidence type="ECO:0000256" key="7">
    <source>
        <dbReference type="ARBA" id="ARBA00022605"/>
    </source>
</evidence>
<reference evidence="14 15" key="1">
    <citation type="submission" date="2019-08" db="EMBL/GenBank/DDBJ databases">
        <title>Deep-cultivation of Planctomycetes and their phenomic and genomic characterization uncovers novel biology.</title>
        <authorList>
            <person name="Wiegand S."/>
            <person name="Jogler M."/>
            <person name="Boedeker C."/>
            <person name="Pinto D."/>
            <person name="Vollmers J."/>
            <person name="Rivas-Marin E."/>
            <person name="Kohn T."/>
            <person name="Peeters S.H."/>
            <person name="Heuer A."/>
            <person name="Rast P."/>
            <person name="Oberbeckmann S."/>
            <person name="Bunk B."/>
            <person name="Jeske O."/>
            <person name="Meyerdierks A."/>
            <person name="Storesund J.E."/>
            <person name="Kallscheuer N."/>
            <person name="Luecker S."/>
            <person name="Lage O.M."/>
            <person name="Pohl T."/>
            <person name="Merkel B.J."/>
            <person name="Hornburger P."/>
            <person name="Mueller R.-W."/>
            <person name="Bruemmer F."/>
            <person name="Labrenz M."/>
            <person name="Spormann A.M."/>
            <person name="Op den Camp H."/>
            <person name="Overmann J."/>
            <person name="Amann R."/>
            <person name="Jetten M.S.M."/>
            <person name="Mascher T."/>
            <person name="Medema M.H."/>
            <person name="Devos D.P."/>
            <person name="Kaster A.-K."/>
            <person name="Ovreas L."/>
            <person name="Rohde M."/>
            <person name="Galperin M.Y."/>
            <person name="Jogler C."/>
        </authorList>
    </citation>
    <scope>NUCLEOTIDE SEQUENCE [LARGE SCALE GENOMIC DNA]</scope>
    <source>
        <strain evidence="14 15">OJF2</strain>
    </source>
</reference>
<feature type="binding site" evidence="10">
    <location>
        <position position="117"/>
    </location>
    <ligand>
        <name>ATP</name>
        <dbReference type="ChEBI" id="CHEBI:30616"/>
    </ligand>
</feature>
<evidence type="ECO:0000256" key="1">
    <source>
        <dbReference type="ARBA" id="ARBA00004967"/>
    </source>
</evidence>
<feature type="binding site" evidence="10">
    <location>
        <position position="124"/>
    </location>
    <ligand>
        <name>L-aspartate</name>
        <dbReference type="ChEBI" id="CHEBI:29991"/>
    </ligand>
</feature>
<comment type="subcellular location">
    <subcellularLocation>
        <location evidence="10">Cytoplasm</location>
    </subcellularLocation>
</comment>
<dbReference type="FunFam" id="3.90.1260.10:FF:000007">
    <property type="entry name" value="Argininosuccinate synthase"/>
    <property type="match status" value="1"/>
</dbReference>
<keyword evidence="4 10" id="KW-0963">Cytoplasm</keyword>
<dbReference type="NCBIfam" id="NF001770">
    <property type="entry name" value="PRK00509.1"/>
    <property type="match status" value="1"/>
</dbReference>
<proteinExistence type="inferred from homology"/>
<dbReference type="EC" id="6.3.4.5" evidence="3 10"/>
<name>A0A5B9W810_9BACT</name>
<sequence length="420" mass="46736">MARDKIVLAYSGGLDTSVAVKWINETYNMDVIAYTCDLGQGQDIQAIRDKALRTGAIDAVAEDARNLFIDYFCWPSLMAGALYEGKYPLATALGRPLIAQLMVRVAREHGAVAVAHGCTGKGNDQVRFDVTFQTLAPDLKIVAPVREWKWTRTQELEYAASHGIEVEATKKSIYSTDQNLWGRSIEAGILEDPWVEPPADAFQWTTDPREAPDEPEEVEITFDRGRPSAINGREMDGIELIDAANKVAGRHGVGRIDHIENRLVGIKSREIYEAPAAVLLHQAHRELEFLTLSKESIRFKENVSQTYADLIYNGLWFSQLHQDLMAFTVSNQQYVSGTVRLKLYKGSAMVVGRKSENSLYRHELATYEEGDQYDSTAAMGFIKIHGLGQTTQAKHQLLKPGSGTRLELPSIIPPDGSKKP</sequence>
<dbReference type="GO" id="GO:0006526">
    <property type="term" value="P:L-arginine biosynthetic process"/>
    <property type="evidence" value="ECO:0007669"/>
    <property type="project" value="UniProtKB-UniRule"/>
</dbReference>
<keyword evidence="7 10" id="KW-0028">Amino-acid biosynthesis</keyword>
<dbReference type="PANTHER" id="PTHR11587">
    <property type="entry name" value="ARGININOSUCCINATE SYNTHASE"/>
    <property type="match status" value="1"/>
</dbReference>
<evidence type="ECO:0000256" key="3">
    <source>
        <dbReference type="ARBA" id="ARBA00012286"/>
    </source>
</evidence>
<feature type="binding site" evidence="10">
    <location>
        <position position="127"/>
    </location>
    <ligand>
        <name>L-citrulline</name>
        <dbReference type="ChEBI" id="CHEBI:57743"/>
    </ligand>
</feature>
<dbReference type="InterPro" id="IPR014729">
    <property type="entry name" value="Rossmann-like_a/b/a_fold"/>
</dbReference>
<evidence type="ECO:0000256" key="2">
    <source>
        <dbReference type="ARBA" id="ARBA00011881"/>
    </source>
</evidence>
<evidence type="ECO:0000259" key="12">
    <source>
        <dbReference type="Pfam" id="PF00764"/>
    </source>
</evidence>
<keyword evidence="8 10" id="KW-0547">Nucleotide-binding</keyword>
<comment type="caution">
    <text evidence="10">Lacks conserved residue(s) required for the propagation of feature annotation.</text>
</comment>
<feature type="binding site" evidence="10">
    <location>
        <position position="272"/>
    </location>
    <ligand>
        <name>L-citrulline</name>
        <dbReference type="ChEBI" id="CHEBI:57743"/>
    </ligand>
</feature>
<evidence type="ECO:0000313" key="15">
    <source>
        <dbReference type="Proteomes" id="UP000324233"/>
    </source>
</evidence>
<dbReference type="GO" id="GO:0000053">
    <property type="term" value="P:argininosuccinate metabolic process"/>
    <property type="evidence" value="ECO:0007669"/>
    <property type="project" value="TreeGrafter"/>
</dbReference>
<dbReference type="SUPFAM" id="SSF52402">
    <property type="entry name" value="Adenine nucleotide alpha hydrolases-like"/>
    <property type="match status" value="1"/>
</dbReference>
<evidence type="ECO:0000256" key="6">
    <source>
        <dbReference type="ARBA" id="ARBA00022598"/>
    </source>
</evidence>
<comment type="pathway">
    <text evidence="1 10">Amino-acid biosynthesis; L-arginine biosynthesis; L-arginine from L-ornithine and carbamoyl phosphate: step 2/3.</text>
</comment>
<comment type="subunit">
    <text evidence="2 10">Homotetramer.</text>
</comment>
<evidence type="ECO:0000256" key="4">
    <source>
        <dbReference type="ARBA" id="ARBA00022490"/>
    </source>
</evidence>
<dbReference type="Proteomes" id="UP000324233">
    <property type="component" value="Chromosome"/>
</dbReference>
<dbReference type="OrthoDB" id="9801641at2"/>
<feature type="domain" description="Arginosuccinate synthase C-terminal" evidence="13">
    <location>
        <begin position="174"/>
        <end position="388"/>
    </location>
</feature>
<dbReference type="Pfam" id="PF00764">
    <property type="entry name" value="Arginosuc_synth"/>
    <property type="match status" value="1"/>
</dbReference>
<dbReference type="GO" id="GO:0005737">
    <property type="term" value="C:cytoplasm"/>
    <property type="evidence" value="ECO:0007669"/>
    <property type="project" value="UniProtKB-SubCell"/>
</dbReference>
<dbReference type="KEGG" id="agv:OJF2_47850"/>
<comment type="catalytic activity">
    <reaction evidence="10">
        <text>L-citrulline + L-aspartate + ATP = 2-(N(omega)-L-arginino)succinate + AMP + diphosphate + H(+)</text>
        <dbReference type="Rhea" id="RHEA:10932"/>
        <dbReference type="ChEBI" id="CHEBI:15378"/>
        <dbReference type="ChEBI" id="CHEBI:29991"/>
        <dbReference type="ChEBI" id="CHEBI:30616"/>
        <dbReference type="ChEBI" id="CHEBI:33019"/>
        <dbReference type="ChEBI" id="CHEBI:57472"/>
        <dbReference type="ChEBI" id="CHEBI:57743"/>
        <dbReference type="ChEBI" id="CHEBI:456215"/>
        <dbReference type="EC" id="6.3.4.5"/>
    </reaction>
</comment>
<comment type="similarity">
    <text evidence="10">Belongs to the argininosuccinate synthase family. Type 1 subfamily.</text>
</comment>
<feature type="binding site" evidence="10">
    <location>
        <position position="175"/>
    </location>
    <ligand>
        <name>L-citrulline</name>
        <dbReference type="ChEBI" id="CHEBI:57743"/>
    </ligand>
</feature>
<dbReference type="Pfam" id="PF20979">
    <property type="entry name" value="Arginosuc_syn_C"/>
    <property type="match status" value="1"/>
</dbReference>
<feature type="binding site" evidence="10">
    <location>
        <position position="260"/>
    </location>
    <ligand>
        <name>L-citrulline</name>
        <dbReference type="ChEBI" id="CHEBI:57743"/>
    </ligand>
</feature>
<evidence type="ECO:0000256" key="8">
    <source>
        <dbReference type="ARBA" id="ARBA00022741"/>
    </source>
</evidence>
<feature type="binding site" evidence="10">
    <location>
        <position position="123"/>
    </location>
    <ligand>
        <name>L-aspartate</name>
        <dbReference type="ChEBI" id="CHEBI:29991"/>
    </ligand>
</feature>
<evidence type="ECO:0000259" key="13">
    <source>
        <dbReference type="Pfam" id="PF20979"/>
    </source>
</evidence>
<feature type="binding site" evidence="10">
    <location>
        <position position="184"/>
    </location>
    <ligand>
        <name>L-citrulline</name>
        <dbReference type="ChEBI" id="CHEBI:57743"/>
    </ligand>
</feature>
<dbReference type="InterPro" id="IPR023434">
    <property type="entry name" value="Arginosuc_synth_type_1_subfam"/>
</dbReference>
<dbReference type="NCBIfam" id="TIGR00032">
    <property type="entry name" value="argG"/>
    <property type="match status" value="1"/>
</dbReference>
<dbReference type="PROSITE" id="PS00564">
    <property type="entry name" value="ARGININOSUCCIN_SYN_1"/>
    <property type="match status" value="1"/>
</dbReference>
<protein>
    <recommendedName>
        <fullName evidence="3 10">Argininosuccinate synthase</fullName>
        <ecNumber evidence="3 10">6.3.4.5</ecNumber>
    </recommendedName>
    <alternativeName>
        <fullName evidence="10">Citrulline--aspartate ligase</fullName>
    </alternativeName>
</protein>
<evidence type="ECO:0000256" key="9">
    <source>
        <dbReference type="ARBA" id="ARBA00022840"/>
    </source>
</evidence>
<dbReference type="EMBL" id="CP042997">
    <property type="protein sequence ID" value="QEH36225.1"/>
    <property type="molecule type" value="Genomic_DNA"/>
</dbReference>
<feature type="region of interest" description="Disordered" evidence="11">
    <location>
        <begin position="401"/>
        <end position="420"/>
    </location>
</feature>
<dbReference type="InterPro" id="IPR048267">
    <property type="entry name" value="Arginosuc_syn_N"/>
</dbReference>
<dbReference type="InterPro" id="IPR001518">
    <property type="entry name" value="Arginosuc_synth"/>
</dbReference>
<dbReference type="HAMAP" id="MF_00005">
    <property type="entry name" value="Arg_succ_synth_type1"/>
    <property type="match status" value="1"/>
</dbReference>
<dbReference type="GO" id="GO:0000050">
    <property type="term" value="P:urea cycle"/>
    <property type="evidence" value="ECO:0007669"/>
    <property type="project" value="TreeGrafter"/>
</dbReference>
<evidence type="ECO:0000256" key="11">
    <source>
        <dbReference type="SAM" id="MobiDB-lite"/>
    </source>
</evidence>
<feature type="domain" description="Arginosuccinate synthase-like N-terminal" evidence="12">
    <location>
        <begin position="5"/>
        <end position="165"/>
    </location>
</feature>
<evidence type="ECO:0000256" key="5">
    <source>
        <dbReference type="ARBA" id="ARBA00022571"/>
    </source>
</evidence>
<evidence type="ECO:0000256" key="10">
    <source>
        <dbReference type="HAMAP-Rule" id="MF_00005"/>
    </source>
</evidence>
<dbReference type="PROSITE" id="PS00565">
    <property type="entry name" value="ARGININOSUCCIN_SYN_2"/>
    <property type="match status" value="1"/>
</dbReference>
<keyword evidence="15" id="KW-1185">Reference proteome</keyword>
<feature type="binding site" evidence="10">
    <location>
        <position position="119"/>
    </location>
    <ligand>
        <name>L-aspartate</name>
        <dbReference type="ChEBI" id="CHEBI:29991"/>
    </ligand>
</feature>
<dbReference type="CDD" id="cd01999">
    <property type="entry name" value="ASS"/>
    <property type="match status" value="1"/>
</dbReference>
<keyword evidence="6 10" id="KW-0436">Ligase</keyword>
<dbReference type="Gene3D" id="3.90.1260.10">
    <property type="entry name" value="Argininosuccinate synthetase, chain A, domain 2"/>
    <property type="match status" value="1"/>
</dbReference>
<dbReference type="GO" id="GO:0005524">
    <property type="term" value="F:ATP binding"/>
    <property type="evidence" value="ECO:0007669"/>
    <property type="project" value="UniProtKB-UniRule"/>
</dbReference>
<evidence type="ECO:0000313" key="14">
    <source>
        <dbReference type="EMBL" id="QEH36225.1"/>
    </source>
</evidence>
<accession>A0A5B9W810</accession>
<feature type="binding site" evidence="10">
    <location>
        <position position="87"/>
    </location>
    <ligand>
        <name>L-citrulline</name>
        <dbReference type="ChEBI" id="CHEBI:57743"/>
    </ligand>
</feature>
<gene>
    <name evidence="10 14" type="primary">argG</name>
    <name evidence="14" type="ORF">OJF2_47850</name>
</gene>